<name>A0A5J5AVW1_9ASTE</name>
<evidence type="ECO:0000313" key="3">
    <source>
        <dbReference type="Proteomes" id="UP000325577"/>
    </source>
</evidence>
<dbReference type="AlphaFoldDB" id="A0A5J5AVW1"/>
<feature type="transmembrane region" description="Helical" evidence="1">
    <location>
        <begin position="33"/>
        <end position="51"/>
    </location>
</feature>
<accession>A0A5J5AVW1</accession>
<protein>
    <recommendedName>
        <fullName evidence="4">Amino acid transporter transmembrane domain-containing protein</fullName>
    </recommendedName>
</protein>
<keyword evidence="1" id="KW-1133">Transmembrane helix</keyword>
<reference evidence="2 3" key="1">
    <citation type="submission" date="2019-09" db="EMBL/GenBank/DDBJ databases">
        <title>A chromosome-level genome assembly of the Chinese tupelo Nyssa sinensis.</title>
        <authorList>
            <person name="Yang X."/>
            <person name="Kang M."/>
            <person name="Yang Y."/>
            <person name="Xiong H."/>
            <person name="Wang M."/>
            <person name="Zhang Z."/>
            <person name="Wang Z."/>
            <person name="Wu H."/>
            <person name="Ma T."/>
            <person name="Liu J."/>
            <person name="Xi Z."/>
        </authorList>
    </citation>
    <scope>NUCLEOTIDE SEQUENCE [LARGE SCALE GENOMIC DNA]</scope>
    <source>
        <strain evidence="2">J267</strain>
        <tissue evidence="2">Leaf</tissue>
    </source>
</reference>
<evidence type="ECO:0008006" key="4">
    <source>
        <dbReference type="Google" id="ProtNLM"/>
    </source>
</evidence>
<dbReference type="Proteomes" id="UP000325577">
    <property type="component" value="Linkage Group LG18"/>
</dbReference>
<dbReference type="OrthoDB" id="28208at2759"/>
<organism evidence="2 3">
    <name type="scientific">Nyssa sinensis</name>
    <dbReference type="NCBI Taxonomy" id="561372"/>
    <lineage>
        <taxon>Eukaryota</taxon>
        <taxon>Viridiplantae</taxon>
        <taxon>Streptophyta</taxon>
        <taxon>Embryophyta</taxon>
        <taxon>Tracheophyta</taxon>
        <taxon>Spermatophyta</taxon>
        <taxon>Magnoliopsida</taxon>
        <taxon>eudicotyledons</taxon>
        <taxon>Gunneridae</taxon>
        <taxon>Pentapetalae</taxon>
        <taxon>asterids</taxon>
        <taxon>Cornales</taxon>
        <taxon>Nyssaceae</taxon>
        <taxon>Nyssa</taxon>
    </lineage>
</organism>
<dbReference type="GO" id="GO:0015179">
    <property type="term" value="F:L-amino acid transmembrane transporter activity"/>
    <property type="evidence" value="ECO:0007669"/>
    <property type="project" value="TreeGrafter"/>
</dbReference>
<sequence>MLVFPVINFSLRANVDELFFPKKPLLAGDTSRFVSLTCILLAFVYMAAVAIPNIWYFFQFMGTTTVMCLMFIFPSSIILRDVHCISTRKDRIMAILVIILACWDKLSCHLH</sequence>
<keyword evidence="1" id="KW-0812">Transmembrane</keyword>
<gene>
    <name evidence="2" type="ORF">F0562_031523</name>
</gene>
<dbReference type="PANTHER" id="PTHR22950">
    <property type="entry name" value="AMINO ACID TRANSPORTER"/>
    <property type="match status" value="1"/>
</dbReference>
<dbReference type="EMBL" id="CM018041">
    <property type="protein sequence ID" value="KAA8534006.1"/>
    <property type="molecule type" value="Genomic_DNA"/>
</dbReference>
<keyword evidence="3" id="KW-1185">Reference proteome</keyword>
<proteinExistence type="predicted"/>
<dbReference type="GO" id="GO:0016020">
    <property type="term" value="C:membrane"/>
    <property type="evidence" value="ECO:0007669"/>
    <property type="project" value="TreeGrafter"/>
</dbReference>
<dbReference type="PANTHER" id="PTHR22950:SF289">
    <property type="entry name" value="AMINO ACID TRANSPORTER AVT6C-LIKE"/>
    <property type="match status" value="1"/>
</dbReference>
<keyword evidence="1" id="KW-0472">Membrane</keyword>
<evidence type="ECO:0000256" key="1">
    <source>
        <dbReference type="SAM" id="Phobius"/>
    </source>
</evidence>
<feature type="transmembrane region" description="Helical" evidence="1">
    <location>
        <begin position="57"/>
        <end position="79"/>
    </location>
</feature>
<evidence type="ECO:0000313" key="2">
    <source>
        <dbReference type="EMBL" id="KAA8534006.1"/>
    </source>
</evidence>